<feature type="region of interest" description="Disordered" evidence="1">
    <location>
        <begin position="174"/>
        <end position="224"/>
    </location>
</feature>
<protein>
    <submittedName>
        <fullName evidence="2">Uncharacterized protein</fullName>
    </submittedName>
</protein>
<feature type="compositionally biased region" description="Polar residues" evidence="1">
    <location>
        <begin position="73"/>
        <end position="90"/>
    </location>
</feature>
<reference evidence="2" key="1">
    <citation type="submission" date="2019-03" db="EMBL/GenBank/DDBJ databases">
        <title>Long read genome sequence of the mycoparasitic Pythium oligandrum ATCC 38472 isolated from sugarbeet rhizosphere.</title>
        <authorList>
            <person name="Gaulin E."/>
        </authorList>
    </citation>
    <scope>NUCLEOTIDE SEQUENCE</scope>
    <source>
        <strain evidence="2">ATCC 38472_TT</strain>
    </source>
</reference>
<evidence type="ECO:0000313" key="3">
    <source>
        <dbReference type="Proteomes" id="UP000794436"/>
    </source>
</evidence>
<dbReference type="Proteomes" id="UP000794436">
    <property type="component" value="Unassembled WGS sequence"/>
</dbReference>
<feature type="compositionally biased region" description="Basic residues" evidence="1">
    <location>
        <begin position="385"/>
        <end position="401"/>
    </location>
</feature>
<dbReference type="EMBL" id="SPLM01000040">
    <property type="protein sequence ID" value="TMW64441.1"/>
    <property type="molecule type" value="Genomic_DNA"/>
</dbReference>
<feature type="region of interest" description="Disordered" evidence="1">
    <location>
        <begin position="383"/>
        <end position="501"/>
    </location>
</feature>
<organism evidence="2 3">
    <name type="scientific">Pythium oligandrum</name>
    <name type="common">Mycoparasitic fungus</name>
    <dbReference type="NCBI Taxonomy" id="41045"/>
    <lineage>
        <taxon>Eukaryota</taxon>
        <taxon>Sar</taxon>
        <taxon>Stramenopiles</taxon>
        <taxon>Oomycota</taxon>
        <taxon>Peronosporomycetes</taxon>
        <taxon>Pythiales</taxon>
        <taxon>Pythiaceae</taxon>
        <taxon>Pythium</taxon>
    </lineage>
</organism>
<keyword evidence="3" id="KW-1185">Reference proteome</keyword>
<feature type="compositionally biased region" description="Low complexity" evidence="1">
    <location>
        <begin position="406"/>
        <end position="419"/>
    </location>
</feature>
<accession>A0A8K1FJ17</accession>
<feature type="region of interest" description="Disordered" evidence="1">
    <location>
        <begin position="311"/>
        <end position="332"/>
    </location>
</feature>
<sequence length="501" mass="57681">MTRRGGTKSAAHVQRVQSYPNSALLDAKEKDFLLRKHRLLRRATGFMLARKYRASWHLSPTEYAPEPRATRPARSNSTSSRHSNQLTHNDAGTGCVVSKGYTREELVNFWKDLPVVAKRALLRIHRDVYLTALDQYLVRHNLCCECHDNVIAEWEDHERRRSGSRSLQDVFSVFPPFLDDDDDDDDDDEEDDDEEDDDEEDDDEEDEHCHHERDESDDELLETDDVLLDDEEVVFKYELDRDEFRRAAAKTGMLSDEYLSALDASKHAADDELMRLIQKEERYIIIREDHTEFIMDLIRCGEHFSYISPIRPAYDDDSEGEDEDDDAECPGANTSHLAQEYLLEVLAIKFREQLETAYQAALQHSLAVQAELLRDEIADLQRTQKASKNKKKKDKKKKKRKDSAVTNGTTSTNGTAASTQSRKDRSTSNQSESDSSDSPQSVEDNHRSNQFEPTEDEEHDDTDSVDREVEEFRRLLEKIHSQNSLRPKPKLVLPPGAFSMS</sequence>
<comment type="caution">
    <text evidence="2">The sequence shown here is derived from an EMBL/GenBank/DDBJ whole genome shotgun (WGS) entry which is preliminary data.</text>
</comment>
<evidence type="ECO:0000313" key="2">
    <source>
        <dbReference type="EMBL" id="TMW64441.1"/>
    </source>
</evidence>
<feature type="compositionally biased region" description="Low complexity" evidence="1">
    <location>
        <begin position="427"/>
        <end position="442"/>
    </location>
</feature>
<feature type="compositionally biased region" description="Acidic residues" evidence="1">
    <location>
        <begin position="178"/>
        <end position="206"/>
    </location>
</feature>
<feature type="compositionally biased region" description="Acidic residues" evidence="1">
    <location>
        <begin position="315"/>
        <end position="328"/>
    </location>
</feature>
<feature type="compositionally biased region" description="Basic and acidic residues" evidence="1">
    <location>
        <begin position="462"/>
        <end position="480"/>
    </location>
</feature>
<name>A0A8K1FJ17_PYTOL</name>
<dbReference type="OrthoDB" id="124005at2759"/>
<evidence type="ECO:0000256" key="1">
    <source>
        <dbReference type="SAM" id="MobiDB-lite"/>
    </source>
</evidence>
<dbReference type="AlphaFoldDB" id="A0A8K1FJ17"/>
<gene>
    <name evidence="2" type="ORF">Poli38472_013063</name>
</gene>
<proteinExistence type="predicted"/>
<feature type="compositionally biased region" description="Acidic residues" evidence="1">
    <location>
        <begin position="215"/>
        <end position="224"/>
    </location>
</feature>
<feature type="region of interest" description="Disordered" evidence="1">
    <location>
        <begin position="63"/>
        <end position="91"/>
    </location>
</feature>